<proteinExistence type="predicted"/>
<accession>A0ACC2VVF4</accession>
<keyword evidence="2" id="KW-1185">Reference proteome</keyword>
<name>A0ACC2VVF4_9TREE</name>
<reference evidence="1" key="1">
    <citation type="submission" date="2023-04" db="EMBL/GenBank/DDBJ databases">
        <title>Draft Genome sequencing of Naganishia species isolated from polar environments using Oxford Nanopore Technology.</title>
        <authorList>
            <person name="Leo P."/>
            <person name="Venkateswaran K."/>
        </authorList>
    </citation>
    <scope>NUCLEOTIDE SEQUENCE</scope>
    <source>
        <strain evidence="1">MNA-CCFEE 5261</strain>
    </source>
</reference>
<evidence type="ECO:0000313" key="1">
    <source>
        <dbReference type="EMBL" id="KAJ9103435.1"/>
    </source>
</evidence>
<dbReference type="EMBL" id="JASBWR010000046">
    <property type="protein sequence ID" value="KAJ9103435.1"/>
    <property type="molecule type" value="Genomic_DNA"/>
</dbReference>
<organism evidence="1 2">
    <name type="scientific">Naganishia cerealis</name>
    <dbReference type="NCBI Taxonomy" id="610337"/>
    <lineage>
        <taxon>Eukaryota</taxon>
        <taxon>Fungi</taxon>
        <taxon>Dikarya</taxon>
        <taxon>Basidiomycota</taxon>
        <taxon>Agaricomycotina</taxon>
        <taxon>Tremellomycetes</taxon>
        <taxon>Filobasidiales</taxon>
        <taxon>Filobasidiaceae</taxon>
        <taxon>Naganishia</taxon>
    </lineage>
</organism>
<keyword evidence="1" id="KW-0647">Proteasome</keyword>
<evidence type="ECO:0000313" key="2">
    <source>
        <dbReference type="Proteomes" id="UP001241377"/>
    </source>
</evidence>
<sequence>MATGYNWVPEKYLELKSKHKYGDILQKSDSFKHDLGNSFRKRRHDDDYGKVGKPQSQPTRPIQRSKRIKTPKIIGQALPVSRVVEVLDHRSLQQLLTKLLTIHPEVATTINKLSPRPELKDCLETLRERFDEIINHLPYKCDVESDYSYLRVKPHLNEFLSCLSDLTLSFLPPIEVNTLQSLTFLDYVTSLIHQLPNFANTEFQYTKVQAYDQLANTWIIAFNHSLNDEDCQEVASTKDAKVESLSKIVKMIEDNDLINKLEKHNDLSQGKFRMVIELVKATVDNYESLSESLRAKSLLGDMFTVDYSNFVAAQSLN</sequence>
<protein>
    <submittedName>
        <fullName evidence="1">Tethering factor for nuclear proteasome sts1</fullName>
    </submittedName>
</protein>
<gene>
    <name evidence="1" type="primary">STS1</name>
    <name evidence="1" type="ORF">QFC19_004386</name>
</gene>
<dbReference type="Proteomes" id="UP001241377">
    <property type="component" value="Unassembled WGS sequence"/>
</dbReference>
<comment type="caution">
    <text evidence="1">The sequence shown here is derived from an EMBL/GenBank/DDBJ whole genome shotgun (WGS) entry which is preliminary data.</text>
</comment>